<name>A0ACC1K7Z0_9FUNG</name>
<sequence length="1682" mass="181324">MTTVAASAGATATGAPDSGGGSDGAAGSPQLRLFQAVTQHPDNIFPYTQHLPVHNVPSPASSTEPAGGRARPSYQDQLAAHLGASAKSSLYTLSSQPDVCVQWRVLADGRSLELRPLRWIATDAAATAAGGGQPTPGGESAACNTSTWRFDSPILANVVMFDEADTHGNAAVTVTACSRSGVVYRLHFSSVWDISSPSVDVRACTGWYQIKWCAEGRADAGRRPLLIDGVGPDTLAVGFEDAALVWLQWKLLPSKAHGDLQDYAAEKVSSPSGIMQSVRDFIPRILRRGASAQGDDGNAQSRLVSFAATQVLDGSVQYAVTLNRDRRLRFWCSSTGSACQHEEVLPQLDLLGTPIPASPHAAPPPPLADRAQSYVHIVAHSTSVLSHDTEMETSRENVFGVLVFVPDEATPYFTLLQVAIDVHGRIASVQTIMYKACRAANGASQLMADDELVDFQLTYHDALASALVEGPNGHLVEEEVSSPYWTLWALWDRAQEPVLTYTYFSLRPSASGAAGRGLRFEGHPVLGERWYTVLSPHQAMRPSGDGSQIKEVEARLAYGGPPAPPNADGANAAGGLDSEADQPDDAGAAGGAVQVAEISKAFLDHLFHPVRFDRGVLEHALCLYEASARDRGFDFPAMPYAVTSSSPHLWRRIEAVVGSFLRVETSRETGEMLVDDYHRALFTEWMRYSTLCARLQRTANSPKSLSVCRATHMVCIVGSASLSVLQSAGEIEWMHALAQHDAAAAVLLSAPECALAERFPGLAPLDARAEVSKLLAASSYLVAAMPADKLLQFTGEMASEASGEMLVSYEARATELFEKHAAGAIEPHHVRRVVRMLGRCRAPGDTLLQLLQALAQSADGAAAVTLEDAPQSFRASASMDGLFAAGFAVSANAHFELARDIVLMLVCIAYHCDRAGPVDLGNIPAMLATGTGVFNLYAVAQLVASQSIGTYSDEHYVEDAAAADGFLSRFSVLNINKRGDSACGEDPAGGDALVYSLLHEMLRRHYRLRFTGRTGVFADMLAEGVEQVYANLDLRVAGPGCPQQPSLVAFAAKLERTVPPELTEAFLRLVAKGTASSYLNGLVLLRMRDFAGAADALASAGAAYAQVGEGVRAGVDLQHVLPADVLESGHAHRYYEHVAELFEAAKHYPSVSRFSHRALELLQDEAGLRDAGVDAGAAAESQQRLWLKIFHAELECDAYEEAYVAMMANPDQRQQLDCLRHLVGVLCEQAGGVAILCRLSFIGLQEEVERNLLFKAHHGDPLATPSYYKILYSFHVYRGNYRNAASAMYQYARRLAAVLRSSSGCDVERLLAEQSQALLACANGLSIVDRQYTWVVVGRQAGAATADEAAGLDGGAKRKRRRIAIGRFDASSSSQGQDIDIVELADMQREYALCMARLTLGASFQELFSRSVLLEPEDAVALYVRLGMYDSALALAKAFGLKLDYIFSSLAQRCLELSVATSGRAQQEQTPEAFWQNRGVQEAAEPPSERAWRLMQYYLDLEEPGACSQPHYRLLVADAVLRSEHDAVLAPWLSAPLLQHCPQDLVRLCLRNGCVSEGGEFLLQHINALCGRIAAADTAAAEARKTCEFWMPYQLLDQTTGILDDAVARFEDAVAKIRRARKQGGPAADKARLGALLRGYADRLAGLQRLRSDLRAAIDRYMALAARDMADGMPVEPTAAAA</sequence>
<accession>A0ACC1K7Z0</accession>
<gene>
    <name evidence="1" type="ORF">IWQ57_000395</name>
</gene>
<evidence type="ECO:0000313" key="2">
    <source>
        <dbReference type="Proteomes" id="UP001140234"/>
    </source>
</evidence>
<proteinExistence type="predicted"/>
<keyword evidence="2" id="KW-1185">Reference proteome</keyword>
<organism evidence="1 2">
    <name type="scientific">Coemansia nantahalensis</name>
    <dbReference type="NCBI Taxonomy" id="2789366"/>
    <lineage>
        <taxon>Eukaryota</taxon>
        <taxon>Fungi</taxon>
        <taxon>Fungi incertae sedis</taxon>
        <taxon>Zoopagomycota</taxon>
        <taxon>Kickxellomycotina</taxon>
        <taxon>Kickxellomycetes</taxon>
        <taxon>Kickxellales</taxon>
        <taxon>Kickxellaceae</taxon>
        <taxon>Coemansia</taxon>
    </lineage>
</organism>
<protein>
    <submittedName>
        <fullName evidence="1">Uncharacterized protein</fullName>
    </submittedName>
</protein>
<reference evidence="1" key="1">
    <citation type="submission" date="2022-07" db="EMBL/GenBank/DDBJ databases">
        <title>Phylogenomic reconstructions and comparative analyses of Kickxellomycotina fungi.</title>
        <authorList>
            <person name="Reynolds N.K."/>
            <person name="Stajich J.E."/>
            <person name="Barry K."/>
            <person name="Grigoriev I.V."/>
            <person name="Crous P."/>
            <person name="Smith M.E."/>
        </authorList>
    </citation>
    <scope>NUCLEOTIDE SEQUENCE</scope>
    <source>
        <strain evidence="1">CBS 109366</strain>
    </source>
</reference>
<dbReference type="EMBL" id="JANBUJ010000013">
    <property type="protein sequence ID" value="KAJ2775531.1"/>
    <property type="molecule type" value="Genomic_DNA"/>
</dbReference>
<dbReference type="Proteomes" id="UP001140234">
    <property type="component" value="Unassembled WGS sequence"/>
</dbReference>
<evidence type="ECO:0000313" key="1">
    <source>
        <dbReference type="EMBL" id="KAJ2775531.1"/>
    </source>
</evidence>
<comment type="caution">
    <text evidence="1">The sequence shown here is derived from an EMBL/GenBank/DDBJ whole genome shotgun (WGS) entry which is preliminary data.</text>
</comment>